<name>A0A369KD82_9BACT</name>
<dbReference type="GO" id="GO:0016857">
    <property type="term" value="F:racemase and epimerase activity, acting on carbohydrates and derivatives"/>
    <property type="evidence" value="ECO:0007669"/>
    <property type="project" value="InterPro"/>
</dbReference>
<keyword evidence="8" id="KW-0464">Manganese</keyword>
<dbReference type="FunFam" id="3.20.20.70:FF:000191">
    <property type="entry name" value="ribulose-phosphate 3-epimerase isoform X2"/>
    <property type="match status" value="1"/>
</dbReference>
<evidence type="ECO:0000256" key="4">
    <source>
        <dbReference type="ARBA" id="ARBA00011738"/>
    </source>
</evidence>
<keyword evidence="6" id="KW-0862">Zinc</keyword>
<evidence type="ECO:0000256" key="10">
    <source>
        <dbReference type="ARBA" id="ARBA00023277"/>
    </source>
</evidence>
<evidence type="ECO:0000256" key="8">
    <source>
        <dbReference type="ARBA" id="ARBA00023211"/>
    </source>
</evidence>
<evidence type="ECO:0000256" key="9">
    <source>
        <dbReference type="ARBA" id="ARBA00023235"/>
    </source>
</evidence>
<evidence type="ECO:0000256" key="1">
    <source>
        <dbReference type="ARBA" id="ARBA00001936"/>
    </source>
</evidence>
<keyword evidence="5" id="KW-0479">Metal-binding</keyword>
<dbReference type="Proteomes" id="UP000253816">
    <property type="component" value="Unassembled WGS sequence"/>
</dbReference>
<dbReference type="RefSeq" id="WP_147267467.1">
    <property type="nucleotide sequence ID" value="NZ_QQBG01000011.1"/>
</dbReference>
<dbReference type="GO" id="GO:0006091">
    <property type="term" value="P:generation of precursor metabolites and energy"/>
    <property type="evidence" value="ECO:0007669"/>
    <property type="project" value="UniProtKB-ARBA"/>
</dbReference>
<dbReference type="GO" id="GO:0006163">
    <property type="term" value="P:purine nucleotide metabolic process"/>
    <property type="evidence" value="ECO:0007669"/>
    <property type="project" value="UniProtKB-ARBA"/>
</dbReference>
<reference evidence="11 12" key="1">
    <citation type="submission" date="2018-07" db="EMBL/GenBank/DDBJ databases">
        <title>Comparative genomics of the Candidatus Parilichlamydiaceae reveals evidence of convergent evolution and genome reduction in the phylum Chlamydiae.</title>
        <authorList>
            <person name="Taylor-Brown A."/>
            <person name="Polkinghorne A."/>
        </authorList>
    </citation>
    <scope>NUCLEOTIDE SEQUENCE [LARGE SCALE GENOMIC DNA]</scope>
    <source>
        <strain evidence="11 12">Hat2</strain>
    </source>
</reference>
<dbReference type="PANTHER" id="PTHR11749">
    <property type="entry name" value="RIBULOSE-5-PHOSPHATE-3-EPIMERASE"/>
    <property type="match status" value="1"/>
</dbReference>
<keyword evidence="12" id="KW-1185">Reference proteome</keyword>
<dbReference type="OrthoDB" id="1645589at2"/>
<dbReference type="NCBIfam" id="NF004076">
    <property type="entry name" value="PRK05581.1-4"/>
    <property type="match status" value="1"/>
</dbReference>
<dbReference type="AlphaFoldDB" id="A0A369KD82"/>
<comment type="cofactor">
    <cofactor evidence="1">
        <name>Mn(2+)</name>
        <dbReference type="ChEBI" id="CHEBI:29035"/>
    </cofactor>
</comment>
<dbReference type="InterPro" id="IPR013785">
    <property type="entry name" value="Aldolase_TIM"/>
</dbReference>
<evidence type="ECO:0000256" key="5">
    <source>
        <dbReference type="ARBA" id="ARBA00022723"/>
    </source>
</evidence>
<comment type="subunit">
    <text evidence="4">Homodimer.</text>
</comment>
<dbReference type="SUPFAM" id="SSF51366">
    <property type="entry name" value="Ribulose-phoshate binding barrel"/>
    <property type="match status" value="1"/>
</dbReference>
<comment type="caution">
    <text evidence="11">The sequence shown here is derived from an EMBL/GenBank/DDBJ whole genome shotgun (WGS) entry which is preliminary data.</text>
</comment>
<gene>
    <name evidence="11" type="ORF">HAT2_00331</name>
</gene>
<accession>A0A369KD82</accession>
<evidence type="ECO:0000313" key="11">
    <source>
        <dbReference type="EMBL" id="RDB31562.1"/>
    </source>
</evidence>
<sequence length="224" mass="24673">MSARHPILRVEASLLNAPLNNLKKLCCSLEKDGVDGLHLDIMDGHFVANLSFSFGPSFIEQVRSFSKLPLHIHLMTCQPQKYFPCFIQAGATALSFHYETALEEAPQLIDSLKAKGVEVGMAVSPETSLEVIKPLLSRLDRVLLMSVTPGFGGQKFMSNVLPKIHLLSNWSKSLRIQVDGGIQLKTGRICLSQGANELAIGSALFKEETPRHTFLHLLKRGEPS</sequence>
<dbReference type="Pfam" id="PF00834">
    <property type="entry name" value="Ribul_P_3_epim"/>
    <property type="match status" value="1"/>
</dbReference>
<dbReference type="GO" id="GO:0046496">
    <property type="term" value="P:nicotinamide nucleotide metabolic process"/>
    <property type="evidence" value="ECO:0007669"/>
    <property type="project" value="UniProtKB-ARBA"/>
</dbReference>
<dbReference type="InterPro" id="IPR000056">
    <property type="entry name" value="Ribul_P_3_epim-like"/>
</dbReference>
<organism evidence="11 12">
    <name type="scientific">Candidatus Similichlamydia laticola</name>
    <dbReference type="NCBI Taxonomy" id="2170265"/>
    <lineage>
        <taxon>Bacteria</taxon>
        <taxon>Pseudomonadati</taxon>
        <taxon>Chlamydiota</taxon>
        <taxon>Chlamydiia</taxon>
        <taxon>Parachlamydiales</taxon>
        <taxon>Candidatus Parilichlamydiaceae</taxon>
        <taxon>Candidatus Similichlamydia</taxon>
    </lineage>
</organism>
<keyword evidence="10" id="KW-0119">Carbohydrate metabolism</keyword>
<dbReference type="CDD" id="cd00429">
    <property type="entry name" value="RPE"/>
    <property type="match status" value="1"/>
</dbReference>
<dbReference type="PROSITE" id="PS01086">
    <property type="entry name" value="RIBUL_P_3_EPIMER_2"/>
    <property type="match status" value="1"/>
</dbReference>
<evidence type="ECO:0000313" key="12">
    <source>
        <dbReference type="Proteomes" id="UP000253816"/>
    </source>
</evidence>
<protein>
    <submittedName>
        <fullName evidence="11">Ribulose-phosphate 3-epimerase</fullName>
    </submittedName>
</protein>
<proteinExistence type="predicted"/>
<evidence type="ECO:0000256" key="6">
    <source>
        <dbReference type="ARBA" id="ARBA00022833"/>
    </source>
</evidence>
<dbReference type="GO" id="GO:1901135">
    <property type="term" value="P:carbohydrate derivative metabolic process"/>
    <property type="evidence" value="ECO:0007669"/>
    <property type="project" value="UniProtKB-ARBA"/>
</dbReference>
<keyword evidence="7" id="KW-0408">Iron</keyword>
<evidence type="ECO:0000256" key="3">
    <source>
        <dbReference type="ARBA" id="ARBA00001954"/>
    </source>
</evidence>
<dbReference type="InterPro" id="IPR011060">
    <property type="entry name" value="RibuloseP-bd_barrel"/>
</dbReference>
<evidence type="ECO:0000256" key="7">
    <source>
        <dbReference type="ARBA" id="ARBA00023004"/>
    </source>
</evidence>
<dbReference type="EMBL" id="QQBG01000011">
    <property type="protein sequence ID" value="RDB31562.1"/>
    <property type="molecule type" value="Genomic_DNA"/>
</dbReference>
<dbReference type="GO" id="GO:0046872">
    <property type="term" value="F:metal ion binding"/>
    <property type="evidence" value="ECO:0007669"/>
    <property type="project" value="UniProtKB-KW"/>
</dbReference>
<keyword evidence="9" id="KW-0413">Isomerase</keyword>
<dbReference type="PROSITE" id="PS01085">
    <property type="entry name" value="RIBUL_P_3_EPIMER_1"/>
    <property type="match status" value="1"/>
</dbReference>
<dbReference type="Gene3D" id="3.20.20.70">
    <property type="entry name" value="Aldolase class I"/>
    <property type="match status" value="1"/>
</dbReference>
<comment type="cofactor">
    <cofactor evidence="2">
        <name>Zn(2+)</name>
        <dbReference type="ChEBI" id="CHEBI:29105"/>
    </cofactor>
</comment>
<dbReference type="GO" id="GO:0005975">
    <property type="term" value="P:carbohydrate metabolic process"/>
    <property type="evidence" value="ECO:0007669"/>
    <property type="project" value="InterPro"/>
</dbReference>
<evidence type="ECO:0000256" key="2">
    <source>
        <dbReference type="ARBA" id="ARBA00001947"/>
    </source>
</evidence>
<comment type="cofactor">
    <cofactor evidence="3">
        <name>Fe(2+)</name>
        <dbReference type="ChEBI" id="CHEBI:29033"/>
    </cofactor>
</comment>